<reference evidence="4" key="1">
    <citation type="journal article" date="2020" name="Genome Biol.">
        <title>Gamete binning: chromosome-level and haplotype-resolved genome assembly enabled by high-throughput single-cell sequencing of gamete genomes.</title>
        <authorList>
            <person name="Campoy J.A."/>
            <person name="Sun H."/>
            <person name="Goel M."/>
            <person name="Jiao W.-B."/>
            <person name="Folz-Donahue K."/>
            <person name="Wang N."/>
            <person name="Rubio M."/>
            <person name="Liu C."/>
            <person name="Kukat C."/>
            <person name="Ruiz D."/>
            <person name="Huettel B."/>
            <person name="Schneeberger K."/>
        </authorList>
    </citation>
    <scope>NUCLEOTIDE SEQUENCE [LARGE SCALE GENOMIC DNA]</scope>
    <source>
        <strain evidence="4">cv. Rojo Pasion</strain>
    </source>
</reference>
<gene>
    <name evidence="1" type="ORF">CURHAP_LOCUS26107</name>
    <name evidence="2" type="ORF">ORAREDHAP_LOCUS25764</name>
</gene>
<evidence type="ECO:0000313" key="2">
    <source>
        <dbReference type="EMBL" id="CAB4307213.1"/>
    </source>
</evidence>
<sequence>MDMPNGTHPSQMFNHHLMEATQTALQVQKHGGKLQRRDYNILRTNRLAKPKGNHMLQKAQKAGETIRSDQHPVHISNHLASASQWLSEATSDSKNYAQLSLHSPSQPN</sequence>
<evidence type="ECO:0000313" key="3">
    <source>
        <dbReference type="Proteomes" id="UP000507222"/>
    </source>
</evidence>
<name>A0A6J5UJX5_PRUAR</name>
<organism evidence="1 3">
    <name type="scientific">Prunus armeniaca</name>
    <name type="common">Apricot</name>
    <name type="synonym">Armeniaca vulgaris</name>
    <dbReference type="NCBI Taxonomy" id="36596"/>
    <lineage>
        <taxon>Eukaryota</taxon>
        <taxon>Viridiplantae</taxon>
        <taxon>Streptophyta</taxon>
        <taxon>Embryophyta</taxon>
        <taxon>Tracheophyta</taxon>
        <taxon>Spermatophyta</taxon>
        <taxon>Magnoliopsida</taxon>
        <taxon>eudicotyledons</taxon>
        <taxon>Gunneridae</taxon>
        <taxon>Pentapetalae</taxon>
        <taxon>rosids</taxon>
        <taxon>fabids</taxon>
        <taxon>Rosales</taxon>
        <taxon>Rosaceae</taxon>
        <taxon>Amygdaloideae</taxon>
        <taxon>Amygdaleae</taxon>
        <taxon>Prunus</taxon>
    </lineage>
</organism>
<accession>A0A6J5UJX5</accession>
<dbReference type="Proteomes" id="UP000507222">
    <property type="component" value="Unassembled WGS sequence"/>
</dbReference>
<evidence type="ECO:0000313" key="1">
    <source>
        <dbReference type="EMBL" id="CAB4276816.1"/>
    </source>
</evidence>
<proteinExistence type="predicted"/>
<dbReference type="AlphaFoldDB" id="A0A6J5UJX5"/>
<reference evidence="1 3" key="2">
    <citation type="submission" date="2020-05" db="EMBL/GenBank/DDBJ databases">
        <authorList>
            <person name="Campoy J."/>
            <person name="Schneeberger K."/>
            <person name="Spophaly S."/>
        </authorList>
    </citation>
    <scope>NUCLEOTIDE SEQUENCE [LARGE SCALE GENOMIC DNA]</scope>
    <source>
        <strain evidence="1">PruArmRojPasFocal</strain>
    </source>
</reference>
<evidence type="ECO:0000313" key="4">
    <source>
        <dbReference type="Proteomes" id="UP000507245"/>
    </source>
</evidence>
<protein>
    <submittedName>
        <fullName evidence="1">Uncharacterized protein</fullName>
    </submittedName>
</protein>
<dbReference type="EMBL" id="CAEKDK010000004">
    <property type="protein sequence ID" value="CAB4276816.1"/>
    <property type="molecule type" value="Genomic_DNA"/>
</dbReference>
<keyword evidence="4" id="KW-1185">Reference proteome</keyword>
<dbReference type="EMBL" id="CAEKKB010000004">
    <property type="protein sequence ID" value="CAB4307213.1"/>
    <property type="molecule type" value="Genomic_DNA"/>
</dbReference>
<dbReference type="Proteomes" id="UP000507245">
    <property type="component" value="Unassembled WGS sequence"/>
</dbReference>